<dbReference type="InterPro" id="IPR002347">
    <property type="entry name" value="SDR_fam"/>
</dbReference>
<comment type="caution">
    <text evidence="4">The sequence shown here is derived from an EMBL/GenBank/DDBJ whole genome shotgun (WGS) entry which is preliminary data.</text>
</comment>
<evidence type="ECO:0000256" key="3">
    <source>
        <dbReference type="SAM" id="MobiDB-lite"/>
    </source>
</evidence>
<accession>A0ABW9QPK3</accession>
<sequence>MLAVHPGGGLPGGGVPQRLPRHLLRHPLPLPRRAPRRDPGRSRRRSVEQGHVQLRRLPGPRVALGRRPRRPGLPCPGPRGAGRRRRARRSRRGQGRRRPHPLRHGVPPLRRAGRRVTGRLAGRRALVTGAGGAIGRASSLLFAQEGATVAVTDVRPEEVEQTARLVTAHGGRAVVAVADARDGAQVRRAVDHAAAALGGLDLLFNNAGIMPHADRSVLDADADIWQQVHQTNLGGTARFTKHVVPHIVAAGGGSVVNMGSFLAEVGCSHPQDAYAASKGAIAALTRSLAVQLGPQGVRVNALAPGPVLTAHVEQFFPDPAARAVRLGRSPLGRFGTPDDVAELACFLASDAASWITGQTVVIDGGISINYL</sequence>
<feature type="region of interest" description="Disordered" evidence="3">
    <location>
        <begin position="1"/>
        <end position="112"/>
    </location>
</feature>
<dbReference type="SUPFAM" id="SSF51735">
    <property type="entry name" value="NAD(P)-binding Rossmann-fold domains"/>
    <property type="match status" value="1"/>
</dbReference>
<dbReference type="CDD" id="cd05233">
    <property type="entry name" value="SDR_c"/>
    <property type="match status" value="1"/>
</dbReference>
<proteinExistence type="inferred from homology"/>
<evidence type="ECO:0000256" key="1">
    <source>
        <dbReference type="ARBA" id="ARBA00006484"/>
    </source>
</evidence>
<organism evidence="4 5">
    <name type="scientific">Acidiferrimicrobium australe</name>
    <dbReference type="NCBI Taxonomy" id="2664430"/>
    <lineage>
        <taxon>Bacteria</taxon>
        <taxon>Bacillati</taxon>
        <taxon>Actinomycetota</taxon>
        <taxon>Acidimicrobiia</taxon>
        <taxon>Acidimicrobiales</taxon>
        <taxon>Acidimicrobiaceae</taxon>
        <taxon>Acidiferrimicrobium</taxon>
    </lineage>
</organism>
<dbReference type="Proteomes" id="UP000437736">
    <property type="component" value="Unassembled WGS sequence"/>
</dbReference>
<reference evidence="4 5" key="1">
    <citation type="submission" date="2019-11" db="EMBL/GenBank/DDBJ databases">
        <title>Acidiferrimicrobium australis gen. nov., sp. nov., an acidophilic and obligately heterotrophic, member of the Actinobacteria that catalyses dissimilatory oxido- reduction of iron isolated from metal-rich acidic water in Chile.</title>
        <authorList>
            <person name="Gonzalez D."/>
            <person name="Huber K."/>
            <person name="Hedrich S."/>
            <person name="Rojas-Villalobos C."/>
            <person name="Quatrini R."/>
            <person name="Dinamarca M.A."/>
            <person name="Schwarz A."/>
            <person name="Canales C."/>
            <person name="Nancucheo I."/>
        </authorList>
    </citation>
    <scope>NUCLEOTIDE SEQUENCE [LARGE SCALE GENOMIC DNA]</scope>
    <source>
        <strain evidence="4 5">USS-CCA1</strain>
    </source>
</reference>
<gene>
    <name evidence="4" type="ORF">GHK86_03205</name>
</gene>
<feature type="compositionally biased region" description="Basic residues" evidence="3">
    <location>
        <begin position="81"/>
        <end position="103"/>
    </location>
</feature>
<dbReference type="GO" id="GO:0047936">
    <property type="term" value="F:glucose 1-dehydrogenase [NAD(P)+] activity"/>
    <property type="evidence" value="ECO:0007669"/>
    <property type="project" value="UniProtKB-EC"/>
</dbReference>
<comment type="similarity">
    <text evidence="1">Belongs to the short-chain dehydrogenases/reductases (SDR) family.</text>
</comment>
<feature type="compositionally biased region" description="Gly residues" evidence="3">
    <location>
        <begin position="1"/>
        <end position="15"/>
    </location>
</feature>
<dbReference type="Pfam" id="PF13561">
    <property type="entry name" value="adh_short_C2"/>
    <property type="match status" value="1"/>
</dbReference>
<dbReference type="PRINTS" id="PR00081">
    <property type="entry name" value="GDHRDH"/>
</dbReference>
<keyword evidence="5" id="KW-1185">Reference proteome</keyword>
<dbReference type="Gene3D" id="3.40.50.720">
    <property type="entry name" value="NAD(P)-binding Rossmann-like Domain"/>
    <property type="match status" value="1"/>
</dbReference>
<name>A0ABW9QPK3_9ACTN</name>
<dbReference type="EC" id="1.1.1.47" evidence="4"/>
<dbReference type="PRINTS" id="PR00080">
    <property type="entry name" value="SDRFAMILY"/>
</dbReference>
<keyword evidence="2 4" id="KW-0560">Oxidoreductase</keyword>
<dbReference type="PANTHER" id="PTHR42760">
    <property type="entry name" value="SHORT-CHAIN DEHYDROGENASES/REDUCTASES FAMILY MEMBER"/>
    <property type="match status" value="1"/>
</dbReference>
<evidence type="ECO:0000313" key="4">
    <source>
        <dbReference type="EMBL" id="MST31735.1"/>
    </source>
</evidence>
<dbReference type="EMBL" id="WJHE01000127">
    <property type="protein sequence ID" value="MST31735.1"/>
    <property type="molecule type" value="Genomic_DNA"/>
</dbReference>
<feature type="compositionally biased region" description="Basic and acidic residues" evidence="3">
    <location>
        <begin position="36"/>
        <end position="48"/>
    </location>
</feature>
<dbReference type="NCBIfam" id="NF005559">
    <property type="entry name" value="PRK07231.1"/>
    <property type="match status" value="1"/>
</dbReference>
<protein>
    <submittedName>
        <fullName evidence="4">Glucose 1-dehydrogenase</fullName>
        <ecNumber evidence="4">1.1.1.47</ecNumber>
    </submittedName>
</protein>
<dbReference type="InterPro" id="IPR036291">
    <property type="entry name" value="NAD(P)-bd_dom_sf"/>
</dbReference>
<dbReference type="PANTHER" id="PTHR42760:SF115">
    <property type="entry name" value="3-OXOACYL-[ACYL-CARRIER-PROTEIN] REDUCTASE FABG"/>
    <property type="match status" value="1"/>
</dbReference>
<evidence type="ECO:0000313" key="5">
    <source>
        <dbReference type="Proteomes" id="UP000437736"/>
    </source>
</evidence>
<evidence type="ECO:0000256" key="2">
    <source>
        <dbReference type="ARBA" id="ARBA00023002"/>
    </source>
</evidence>